<name>A0ABY7E5D4_MYAAR</name>
<evidence type="ECO:0000256" key="6">
    <source>
        <dbReference type="SAM" id="Phobius"/>
    </source>
</evidence>
<evidence type="ECO:0000256" key="3">
    <source>
        <dbReference type="ARBA" id="ARBA00022692"/>
    </source>
</evidence>
<evidence type="ECO:0000256" key="4">
    <source>
        <dbReference type="ARBA" id="ARBA00022989"/>
    </source>
</evidence>
<gene>
    <name evidence="7" type="ORF">MAR_020596</name>
</gene>
<comment type="subcellular location">
    <subcellularLocation>
        <location evidence="1">Membrane</location>
        <topology evidence="1">Multi-pass membrane protein</topology>
    </subcellularLocation>
</comment>
<comment type="similarity">
    <text evidence="2">Belongs to the ZIP transporter (TC 2.A.5) family.</text>
</comment>
<dbReference type="InterPro" id="IPR050799">
    <property type="entry name" value="ZIP_Transporter"/>
</dbReference>
<reference evidence="7" key="1">
    <citation type="submission" date="2022-11" db="EMBL/GenBank/DDBJ databases">
        <title>Centuries of genome instability and evolution in soft-shell clam transmissible cancer (bioRxiv).</title>
        <authorList>
            <person name="Hart S.F.M."/>
            <person name="Yonemitsu M.A."/>
            <person name="Giersch R.M."/>
            <person name="Beal B.F."/>
            <person name="Arriagada G."/>
            <person name="Davis B.W."/>
            <person name="Ostrander E.A."/>
            <person name="Goff S.P."/>
            <person name="Metzger M.J."/>
        </authorList>
    </citation>
    <scope>NUCLEOTIDE SEQUENCE</scope>
    <source>
        <strain evidence="7">MELC-2E11</strain>
        <tissue evidence="7">Siphon/mantle</tissue>
    </source>
</reference>
<evidence type="ECO:0000313" key="8">
    <source>
        <dbReference type="Proteomes" id="UP001164746"/>
    </source>
</evidence>
<proteinExistence type="inferred from homology"/>
<accession>A0ABY7E5D4</accession>
<dbReference type="EMBL" id="CP111016">
    <property type="protein sequence ID" value="WAR05227.1"/>
    <property type="molecule type" value="Genomic_DNA"/>
</dbReference>
<dbReference type="PANTHER" id="PTHR12191:SF4">
    <property type="entry name" value="ZINC TRANSPORTER ZIP12"/>
    <property type="match status" value="1"/>
</dbReference>
<dbReference type="Proteomes" id="UP001164746">
    <property type="component" value="Chromosome 5"/>
</dbReference>
<dbReference type="InterPro" id="IPR003689">
    <property type="entry name" value="ZIP"/>
</dbReference>
<sequence>MPPIAIMVVIGDAVHNFADGLAIGAAFTESINLGISTSIAIFCHEFPHELGDFAILLTSGLSFGRALCFNFLSSLTAMVGLYVGLAVSTDDQVRNWIFAVTAGLFLYISLVDM</sequence>
<keyword evidence="4 6" id="KW-1133">Transmembrane helix</keyword>
<evidence type="ECO:0000256" key="2">
    <source>
        <dbReference type="ARBA" id="ARBA00006939"/>
    </source>
</evidence>
<evidence type="ECO:0000256" key="5">
    <source>
        <dbReference type="ARBA" id="ARBA00023136"/>
    </source>
</evidence>
<feature type="transmembrane region" description="Helical" evidence="6">
    <location>
        <begin position="67"/>
        <end position="87"/>
    </location>
</feature>
<protein>
    <submittedName>
        <fullName evidence="7">S39AC-like protein</fullName>
    </submittedName>
</protein>
<keyword evidence="8" id="KW-1185">Reference proteome</keyword>
<evidence type="ECO:0000313" key="7">
    <source>
        <dbReference type="EMBL" id="WAR05227.1"/>
    </source>
</evidence>
<dbReference type="Pfam" id="PF02535">
    <property type="entry name" value="Zip"/>
    <property type="match status" value="1"/>
</dbReference>
<feature type="transmembrane region" description="Helical" evidence="6">
    <location>
        <begin position="93"/>
        <end position="111"/>
    </location>
</feature>
<dbReference type="PANTHER" id="PTHR12191">
    <property type="entry name" value="SOLUTE CARRIER FAMILY 39"/>
    <property type="match status" value="1"/>
</dbReference>
<organism evidence="7 8">
    <name type="scientific">Mya arenaria</name>
    <name type="common">Soft-shell clam</name>
    <dbReference type="NCBI Taxonomy" id="6604"/>
    <lineage>
        <taxon>Eukaryota</taxon>
        <taxon>Metazoa</taxon>
        <taxon>Spiralia</taxon>
        <taxon>Lophotrochozoa</taxon>
        <taxon>Mollusca</taxon>
        <taxon>Bivalvia</taxon>
        <taxon>Autobranchia</taxon>
        <taxon>Heteroconchia</taxon>
        <taxon>Euheterodonta</taxon>
        <taxon>Imparidentia</taxon>
        <taxon>Neoheterodontei</taxon>
        <taxon>Myida</taxon>
        <taxon>Myoidea</taxon>
        <taxon>Myidae</taxon>
        <taxon>Mya</taxon>
    </lineage>
</organism>
<feature type="non-terminal residue" evidence="7">
    <location>
        <position position="1"/>
    </location>
</feature>
<keyword evidence="3 6" id="KW-0812">Transmembrane</keyword>
<keyword evidence="5 6" id="KW-0472">Membrane</keyword>
<evidence type="ECO:0000256" key="1">
    <source>
        <dbReference type="ARBA" id="ARBA00004141"/>
    </source>
</evidence>